<feature type="transmembrane region" description="Helical" evidence="1">
    <location>
        <begin position="20"/>
        <end position="38"/>
    </location>
</feature>
<dbReference type="EMBL" id="BAAARA010000021">
    <property type="protein sequence ID" value="GAA2361111.1"/>
    <property type="molecule type" value="Genomic_DNA"/>
</dbReference>
<feature type="transmembrane region" description="Helical" evidence="1">
    <location>
        <begin position="50"/>
        <end position="71"/>
    </location>
</feature>
<evidence type="ECO:0000313" key="2">
    <source>
        <dbReference type="EMBL" id="GAA2361111.1"/>
    </source>
</evidence>
<evidence type="ECO:0000313" key="3">
    <source>
        <dbReference type="Proteomes" id="UP001501218"/>
    </source>
</evidence>
<proteinExistence type="predicted"/>
<gene>
    <name evidence="2" type="ORF">GCM10009854_45460</name>
</gene>
<keyword evidence="1" id="KW-0812">Transmembrane</keyword>
<accession>A0ABN3GVZ3</accession>
<dbReference type="Proteomes" id="UP001501218">
    <property type="component" value="Unassembled WGS sequence"/>
</dbReference>
<keyword evidence="1" id="KW-1133">Transmembrane helix</keyword>
<organism evidence="2 3">
    <name type="scientific">Saccharopolyspora halophila</name>
    <dbReference type="NCBI Taxonomy" id="405551"/>
    <lineage>
        <taxon>Bacteria</taxon>
        <taxon>Bacillati</taxon>
        <taxon>Actinomycetota</taxon>
        <taxon>Actinomycetes</taxon>
        <taxon>Pseudonocardiales</taxon>
        <taxon>Pseudonocardiaceae</taxon>
        <taxon>Saccharopolyspora</taxon>
    </lineage>
</organism>
<evidence type="ECO:0008006" key="4">
    <source>
        <dbReference type="Google" id="ProtNLM"/>
    </source>
</evidence>
<evidence type="ECO:0000256" key="1">
    <source>
        <dbReference type="SAM" id="Phobius"/>
    </source>
</evidence>
<protein>
    <recommendedName>
        <fullName evidence="4">DUF3311 domain-containing protein</fullName>
    </recommendedName>
</protein>
<keyword evidence="3" id="KW-1185">Reference proteome</keyword>
<name>A0ABN3GVZ3_9PSEU</name>
<sequence length="92" mass="10385">MDQRRSQDSPRREPIRSPGLWIGMAVIVLAGVPFYLPAGSVHPMLLGLPYWMAISVLFTVLFAAFVSWICLRRWNVVEPEEQAAARDGGEMR</sequence>
<reference evidence="2 3" key="1">
    <citation type="journal article" date="2019" name="Int. J. Syst. Evol. Microbiol.">
        <title>The Global Catalogue of Microorganisms (GCM) 10K type strain sequencing project: providing services to taxonomists for standard genome sequencing and annotation.</title>
        <authorList>
            <consortium name="The Broad Institute Genomics Platform"/>
            <consortium name="The Broad Institute Genome Sequencing Center for Infectious Disease"/>
            <person name="Wu L."/>
            <person name="Ma J."/>
        </authorList>
    </citation>
    <scope>NUCLEOTIDE SEQUENCE [LARGE SCALE GENOMIC DNA]</scope>
    <source>
        <strain evidence="2 3">JCM 16221</strain>
    </source>
</reference>
<keyword evidence="1" id="KW-0472">Membrane</keyword>
<dbReference type="RefSeq" id="WP_344136661.1">
    <property type="nucleotide sequence ID" value="NZ_BAAARA010000021.1"/>
</dbReference>
<comment type="caution">
    <text evidence="2">The sequence shown here is derived from an EMBL/GenBank/DDBJ whole genome shotgun (WGS) entry which is preliminary data.</text>
</comment>